<comment type="caution">
    <text evidence="3">The sequence shown here is derived from an EMBL/GenBank/DDBJ whole genome shotgun (WGS) entry which is preliminary data.</text>
</comment>
<dbReference type="NCBIfam" id="TIGR04183">
    <property type="entry name" value="Por_Secre_tail"/>
    <property type="match status" value="1"/>
</dbReference>
<feature type="chain" id="PRO_5045489245" evidence="1">
    <location>
        <begin position="39"/>
        <end position="864"/>
    </location>
</feature>
<dbReference type="Proteomes" id="UP001210231">
    <property type="component" value="Unassembled WGS sequence"/>
</dbReference>
<dbReference type="Pfam" id="PF18962">
    <property type="entry name" value="Por_Secre_tail"/>
    <property type="match status" value="1"/>
</dbReference>
<gene>
    <name evidence="3" type="ORF">O3P16_09510</name>
</gene>
<accession>A0ABT4ULL5</accession>
<evidence type="ECO:0000313" key="3">
    <source>
        <dbReference type="EMBL" id="MDA3615043.1"/>
    </source>
</evidence>
<protein>
    <submittedName>
        <fullName evidence="3">T9SS type A sorting domain-containing protein</fullName>
    </submittedName>
</protein>
<feature type="domain" description="Secretion system C-terminal sorting" evidence="2">
    <location>
        <begin position="790"/>
        <end position="862"/>
    </location>
</feature>
<feature type="signal peptide" evidence="1">
    <location>
        <begin position="1"/>
        <end position="38"/>
    </location>
</feature>
<dbReference type="Gene3D" id="2.60.40.10">
    <property type="entry name" value="Immunoglobulins"/>
    <property type="match status" value="3"/>
</dbReference>
<proteinExistence type="predicted"/>
<sequence>MKNRILCYLFLCRKKVLRHGLLCLVLLVQLFFPDVSFAQGSCTINAGGNEIICGSSTTLNASGGGSFSGGPEWFFVSGPVTPVIESPNSMSTNVTGMTNSGNYIFRVTRLCENGSTANSQVTITARPKPATFTAGPDITNICATVGTTSLSGVIPAGFTGQWRAENIYSRSRYSTTESGNSEFSDNTIAAPVFSLINKADHELDPAYLAILRITSLDGICSYEDTAVVRFIPNPVIKPQLDNYMCLDPDYVGPDPHYFYLESAPYFDTYFTGSAGTVASGTNVTLNVVSQPSGGNISFKNIDNQIVVLDGINVTGVYKFTLKVENDCGSYTTPEISYEFSGERPHAVTFQPSGHGAPEQLMIYYVSASGGEVHCSAKVGSTTPEVFYFSIHPSDQPDLISSVEPSGIIPPGGAPAVVVSGAGTYNRYATVTPPAGGWRVGTYKFSVYINNVDGSCGSVQDYYIHVSDGNRPNVSVPDQAVCYPGTGAVSATIPLPAVYKGVVNASYFQDFDGRYEFEVISQPAGSSDPEFTTDNLRLFTLSSTTISNLDKAGDYVFRITAKGYNSDVGPFLDQEYACSGTSLSSTFTIRVENLINANAGSDQDVSYETSASIAGNLPGTGTGHWSWVGYPAGATPSIVDPNTNLTTVNGMTKVGIYELEWTITSLYGGCVSKDRVQLISSAVLPVSIIVLEAARSGNTALLNWHTATETDNRGFEVERSTDGSSWQTIGFVSSKANGGNSSSRLTYSFIDNTPYNGVNYYRLKQVDMNGASEYTATRQLNFGNSSVTVKMYPNPAKSTVSLTGVEVGSVIRVEDALGKTVLTTVRTADLQSAGIINIAGLPRGIYMVVINSRGGDTITRKLIKD</sequence>
<dbReference type="EMBL" id="JAQGEF010000009">
    <property type="protein sequence ID" value="MDA3615043.1"/>
    <property type="molecule type" value="Genomic_DNA"/>
</dbReference>
<reference evidence="3 4" key="1">
    <citation type="submission" date="2022-12" db="EMBL/GenBank/DDBJ databases">
        <title>Chitinophagaceae gen. sp. nov., a new member of the family Chitinophagaceae, isolated from soil in a chemical factory.</title>
        <authorList>
            <person name="Ke Z."/>
        </authorList>
    </citation>
    <scope>NUCLEOTIDE SEQUENCE [LARGE SCALE GENOMIC DNA]</scope>
    <source>
        <strain evidence="3 4">LY-5</strain>
    </source>
</reference>
<evidence type="ECO:0000259" key="2">
    <source>
        <dbReference type="Pfam" id="PF18962"/>
    </source>
</evidence>
<keyword evidence="4" id="KW-1185">Reference proteome</keyword>
<dbReference type="InterPro" id="IPR013783">
    <property type="entry name" value="Ig-like_fold"/>
</dbReference>
<evidence type="ECO:0000313" key="4">
    <source>
        <dbReference type="Proteomes" id="UP001210231"/>
    </source>
</evidence>
<name>A0ABT4ULL5_9BACT</name>
<dbReference type="InterPro" id="IPR026444">
    <property type="entry name" value="Secre_tail"/>
</dbReference>
<organism evidence="3 4">
    <name type="scientific">Polluticaenibacter yanchengensis</name>
    <dbReference type="NCBI Taxonomy" id="3014562"/>
    <lineage>
        <taxon>Bacteria</taxon>
        <taxon>Pseudomonadati</taxon>
        <taxon>Bacteroidota</taxon>
        <taxon>Chitinophagia</taxon>
        <taxon>Chitinophagales</taxon>
        <taxon>Chitinophagaceae</taxon>
        <taxon>Polluticaenibacter</taxon>
    </lineage>
</organism>
<dbReference type="RefSeq" id="WP_407031368.1">
    <property type="nucleotide sequence ID" value="NZ_JAQGEF010000009.1"/>
</dbReference>
<dbReference type="Pfam" id="PF22352">
    <property type="entry name" value="K319L-like_PKD"/>
    <property type="match status" value="1"/>
</dbReference>
<evidence type="ECO:0000256" key="1">
    <source>
        <dbReference type="SAM" id="SignalP"/>
    </source>
</evidence>
<keyword evidence="1" id="KW-0732">Signal</keyword>